<evidence type="ECO:0000256" key="4">
    <source>
        <dbReference type="RuleBase" id="RU003718"/>
    </source>
</evidence>
<evidence type="ECO:0000256" key="1">
    <source>
        <dbReference type="ARBA" id="ARBA00009995"/>
    </source>
</evidence>
<dbReference type="InterPro" id="IPR035595">
    <property type="entry name" value="UDP_glycos_trans_CS"/>
</dbReference>
<name>A0A8J2LFN7_9HEXA</name>
<organism evidence="6 7">
    <name type="scientific">Allacma fusca</name>
    <dbReference type="NCBI Taxonomy" id="39272"/>
    <lineage>
        <taxon>Eukaryota</taxon>
        <taxon>Metazoa</taxon>
        <taxon>Ecdysozoa</taxon>
        <taxon>Arthropoda</taxon>
        <taxon>Hexapoda</taxon>
        <taxon>Collembola</taxon>
        <taxon>Symphypleona</taxon>
        <taxon>Sminthuridae</taxon>
        <taxon>Allacma</taxon>
    </lineage>
</organism>
<dbReference type="PANTHER" id="PTHR48043:SF145">
    <property type="entry name" value="FI06409P-RELATED"/>
    <property type="match status" value="1"/>
</dbReference>
<protein>
    <recommendedName>
        <fullName evidence="5">UDP-glucuronosyltransferase</fullName>
        <ecNumber evidence="5">2.4.1.17</ecNumber>
    </recommendedName>
</protein>
<proteinExistence type="inferred from homology"/>
<comment type="similarity">
    <text evidence="1 4">Belongs to the UDP-glycosyltransferase family.</text>
</comment>
<dbReference type="CDD" id="cd03784">
    <property type="entry name" value="GT1_Gtf-like"/>
    <property type="match status" value="1"/>
</dbReference>
<dbReference type="PROSITE" id="PS51257">
    <property type="entry name" value="PROKAR_LIPOPROTEIN"/>
    <property type="match status" value="1"/>
</dbReference>
<evidence type="ECO:0000313" key="6">
    <source>
        <dbReference type="EMBL" id="CAG7834423.1"/>
    </source>
</evidence>
<dbReference type="FunFam" id="3.40.50.2000:FF:000021">
    <property type="entry name" value="UDP-glucuronosyltransferase"/>
    <property type="match status" value="1"/>
</dbReference>
<keyword evidence="7" id="KW-1185">Reference proteome</keyword>
<dbReference type="AlphaFoldDB" id="A0A8J2LFN7"/>
<gene>
    <name evidence="6" type="ORF">AFUS01_LOCUS43933</name>
</gene>
<reference evidence="6" key="1">
    <citation type="submission" date="2021-06" db="EMBL/GenBank/DDBJ databases">
        <authorList>
            <person name="Hodson N. C."/>
            <person name="Mongue J. A."/>
            <person name="Jaron S. K."/>
        </authorList>
    </citation>
    <scope>NUCLEOTIDE SEQUENCE</scope>
</reference>
<sequence length="431" mass="49303">MVKLIIVGFIFLVTSCSSERILFFNGFASHSHLVAMEPLAHKLSDGGHEVTILTPMNPSYKHPNITYYCPEAVRAAQDDLNSGSVIAIQSRIESKYNDYFLQTGFLFEGQFQICRKYYESSEFKDWITKSHFHLLILDSVAKECGLPLVHIFKAKSIIFSPHTVLGFDADTYGWPADSSGTLVAEEHPIIPDSFQNEKQSLLWFYAKMSIIVPRYENFIRQEMKLDDMPSLVDLERQTSLMLLNTHFSYEIARSLPPFVIPNGGIHCKESQGLENGSIKTAIDDPEFEGFVYVSFGSYAQVSTAPSEFVQNFFQAFKHFPRLKFLWKWEGDLPEISHLKNIFFHKWFPQQDVLAHRRCKGFITHGGLMSFQHSIFHAVPVIVIPFFGDQPINARLANYNGIGIHLEPSELTEISLRDAIQELVYTDKYAEY</sequence>
<dbReference type="Proteomes" id="UP000708208">
    <property type="component" value="Unassembled WGS sequence"/>
</dbReference>
<dbReference type="InterPro" id="IPR002213">
    <property type="entry name" value="UDP_glucos_trans"/>
</dbReference>
<dbReference type="PROSITE" id="PS00375">
    <property type="entry name" value="UDPGT"/>
    <property type="match status" value="1"/>
</dbReference>
<keyword evidence="3 4" id="KW-0808">Transferase</keyword>
<feature type="signal peptide" evidence="5">
    <location>
        <begin position="1"/>
        <end position="18"/>
    </location>
</feature>
<accession>A0A8J2LFN7</accession>
<comment type="caution">
    <text evidence="6">The sequence shown here is derived from an EMBL/GenBank/DDBJ whole genome shotgun (WGS) entry which is preliminary data.</text>
</comment>
<evidence type="ECO:0000256" key="2">
    <source>
        <dbReference type="ARBA" id="ARBA00022676"/>
    </source>
</evidence>
<dbReference type="EMBL" id="CAJVCH010570236">
    <property type="protein sequence ID" value="CAG7834423.1"/>
    <property type="molecule type" value="Genomic_DNA"/>
</dbReference>
<evidence type="ECO:0000256" key="5">
    <source>
        <dbReference type="RuleBase" id="RU362059"/>
    </source>
</evidence>
<dbReference type="PANTHER" id="PTHR48043">
    <property type="entry name" value="EG:EG0003.4 PROTEIN-RELATED"/>
    <property type="match status" value="1"/>
</dbReference>
<dbReference type="GO" id="GO:0016020">
    <property type="term" value="C:membrane"/>
    <property type="evidence" value="ECO:0007669"/>
    <property type="project" value="UniProtKB-SubCell"/>
</dbReference>
<comment type="catalytic activity">
    <reaction evidence="5">
        <text>glucuronate acceptor + UDP-alpha-D-glucuronate = acceptor beta-D-glucuronoside + UDP + H(+)</text>
        <dbReference type="Rhea" id="RHEA:21032"/>
        <dbReference type="ChEBI" id="CHEBI:15378"/>
        <dbReference type="ChEBI" id="CHEBI:58052"/>
        <dbReference type="ChEBI" id="CHEBI:58223"/>
        <dbReference type="ChEBI" id="CHEBI:132367"/>
        <dbReference type="ChEBI" id="CHEBI:132368"/>
        <dbReference type="EC" id="2.4.1.17"/>
    </reaction>
</comment>
<dbReference type="InterPro" id="IPR050271">
    <property type="entry name" value="UDP-glycosyltransferase"/>
</dbReference>
<dbReference type="Pfam" id="PF00201">
    <property type="entry name" value="UDPGT"/>
    <property type="match status" value="1"/>
</dbReference>
<dbReference type="OrthoDB" id="5835829at2759"/>
<evidence type="ECO:0000256" key="3">
    <source>
        <dbReference type="ARBA" id="ARBA00022679"/>
    </source>
</evidence>
<feature type="chain" id="PRO_5035489622" description="UDP-glucuronosyltransferase" evidence="5">
    <location>
        <begin position="19"/>
        <end position="431"/>
    </location>
</feature>
<comment type="subcellular location">
    <subcellularLocation>
        <location evidence="5">Membrane</location>
        <topology evidence="5">Single-pass membrane protein</topology>
    </subcellularLocation>
</comment>
<dbReference type="GO" id="GO:0015020">
    <property type="term" value="F:glucuronosyltransferase activity"/>
    <property type="evidence" value="ECO:0007669"/>
    <property type="project" value="UniProtKB-EC"/>
</dbReference>
<evidence type="ECO:0000313" key="7">
    <source>
        <dbReference type="Proteomes" id="UP000708208"/>
    </source>
</evidence>
<keyword evidence="2 4" id="KW-0328">Glycosyltransferase</keyword>
<keyword evidence="5" id="KW-0732">Signal</keyword>
<dbReference type="EC" id="2.4.1.17" evidence="5"/>